<keyword evidence="4 5" id="KW-0975">Bacterial flagellum</keyword>
<dbReference type="STRING" id="1314751.GCA_001591425_03509"/>
<keyword evidence="9" id="KW-1185">Reference proteome</keyword>
<dbReference type="EMBL" id="CP018866">
    <property type="protein sequence ID" value="AST93335.1"/>
    <property type="molecule type" value="Genomic_DNA"/>
</dbReference>
<dbReference type="InterPro" id="IPR010809">
    <property type="entry name" value="FliD_C"/>
</dbReference>
<proteinExistence type="inferred from homology"/>
<organism evidence="8 9">
    <name type="scientific">Sutcliffiella cohnii</name>
    <dbReference type="NCBI Taxonomy" id="33932"/>
    <lineage>
        <taxon>Bacteria</taxon>
        <taxon>Bacillati</taxon>
        <taxon>Bacillota</taxon>
        <taxon>Bacilli</taxon>
        <taxon>Bacillales</taxon>
        <taxon>Bacillaceae</taxon>
        <taxon>Sutcliffiella</taxon>
    </lineage>
</organism>
<dbReference type="InterPro" id="IPR040026">
    <property type="entry name" value="FliD"/>
</dbReference>
<evidence type="ECO:0000256" key="5">
    <source>
        <dbReference type="RuleBase" id="RU362066"/>
    </source>
</evidence>
<feature type="domain" description="Flagellar hook-associated protein 2 N-terminal" evidence="6">
    <location>
        <begin position="8"/>
        <end position="103"/>
    </location>
</feature>
<dbReference type="GO" id="GO:0071973">
    <property type="term" value="P:bacterial-type flagellum-dependent cell motility"/>
    <property type="evidence" value="ECO:0007669"/>
    <property type="project" value="TreeGrafter"/>
</dbReference>
<reference evidence="8 9" key="1">
    <citation type="submission" date="2016-12" db="EMBL/GenBank/DDBJ databases">
        <title>The whole genome sequencing and assembly of Bacillus cohnii DSM 6307T strain.</title>
        <authorList>
            <person name="Lee Y.-J."/>
            <person name="Yi H."/>
            <person name="Bahn Y.-S."/>
            <person name="Kim J.F."/>
            <person name="Lee D.-W."/>
        </authorList>
    </citation>
    <scope>NUCLEOTIDE SEQUENCE [LARGE SCALE GENOMIC DNA]</scope>
    <source>
        <strain evidence="8 9">DSM 6307</strain>
    </source>
</reference>
<dbReference type="GO" id="GO:0007155">
    <property type="term" value="P:cell adhesion"/>
    <property type="evidence" value="ECO:0007669"/>
    <property type="project" value="InterPro"/>
</dbReference>
<dbReference type="GO" id="GO:0009421">
    <property type="term" value="C:bacterial-type flagellum filament cap"/>
    <property type="evidence" value="ECO:0007669"/>
    <property type="project" value="InterPro"/>
</dbReference>
<evidence type="ECO:0000259" key="7">
    <source>
        <dbReference type="Pfam" id="PF07195"/>
    </source>
</evidence>
<gene>
    <name evidence="8" type="ORF">BC6307_19740</name>
</gene>
<evidence type="ECO:0000256" key="3">
    <source>
        <dbReference type="ARBA" id="ARBA00023054"/>
    </source>
</evidence>
<evidence type="ECO:0000313" key="9">
    <source>
        <dbReference type="Proteomes" id="UP000215224"/>
    </source>
</evidence>
<keyword evidence="3" id="KW-0175">Coiled coil</keyword>
<comment type="function">
    <text evidence="5">Required for morphogenesis and for the elongation of the flagellar filament by facilitating polymerization of the flagellin monomers at the tip of growing filament. Forms a capping structure, which prevents flagellin subunits (transported through the central channel of the flagellum) from leaking out without polymerization at the distal end.</text>
</comment>
<dbReference type="PANTHER" id="PTHR30288:SF0">
    <property type="entry name" value="FLAGELLAR HOOK-ASSOCIATED PROTEIN 2"/>
    <property type="match status" value="1"/>
</dbReference>
<dbReference type="Pfam" id="PF07195">
    <property type="entry name" value="FliD_C"/>
    <property type="match status" value="1"/>
</dbReference>
<evidence type="ECO:0000259" key="6">
    <source>
        <dbReference type="Pfam" id="PF02465"/>
    </source>
</evidence>
<comment type="subcellular location">
    <subcellularLocation>
        <location evidence="5">Secreted</location>
    </subcellularLocation>
    <subcellularLocation>
        <location evidence="5">Bacterial flagellum</location>
    </subcellularLocation>
</comment>
<protein>
    <recommendedName>
        <fullName evidence="5">Flagellar hook-associated protein 2</fullName>
        <shortName evidence="5">HAP2</shortName>
    </recommendedName>
    <alternativeName>
        <fullName evidence="5">Flagellar cap protein</fullName>
    </alternativeName>
</protein>
<feature type="domain" description="Flagellar hook-associated protein 2 C-terminal" evidence="7">
    <location>
        <begin position="322"/>
        <end position="583"/>
    </location>
</feature>
<dbReference type="PANTHER" id="PTHR30288">
    <property type="entry name" value="FLAGELLAR CAP/ASSEMBLY PROTEIN FLID"/>
    <property type="match status" value="1"/>
</dbReference>
<keyword evidence="5" id="KW-0964">Secreted</keyword>
<dbReference type="Pfam" id="PF02465">
    <property type="entry name" value="FliD_N"/>
    <property type="match status" value="1"/>
</dbReference>
<dbReference type="Proteomes" id="UP000215224">
    <property type="component" value="Chromosome"/>
</dbReference>
<comment type="subunit">
    <text evidence="2 5">Homopentamer.</text>
</comment>
<dbReference type="GO" id="GO:0009424">
    <property type="term" value="C:bacterial-type flagellum hook"/>
    <property type="evidence" value="ECO:0007669"/>
    <property type="project" value="UniProtKB-UniRule"/>
</dbReference>
<evidence type="ECO:0000256" key="4">
    <source>
        <dbReference type="ARBA" id="ARBA00023143"/>
    </source>
</evidence>
<evidence type="ECO:0000256" key="1">
    <source>
        <dbReference type="ARBA" id="ARBA00009764"/>
    </source>
</evidence>
<dbReference type="RefSeq" id="WP_066419112.1">
    <property type="nucleotide sequence ID" value="NZ_CP018866.1"/>
</dbReference>
<sequence>MRISGFASGMDIDQMVKDLMKAERIPLDKFYQRRTTIEWQRDAYREMNTMLANFRDLSRNLTLSTSLGAKTVSTSNTNIATATASSSAAFGSYKLENITLASAATNISAGTISSDEQNKLDPTQSLWSQRDKVAGLANVEGSDVWVENSFEQSAVSLSNKNSVRLSKGAINSETFPNTLTVSSRDFTRVNSLEELENGGQAFFVDTNTGQVTFSETFEEGDELQSFSYDHYSFNFSITTYDANGTAKATPLEFDGTATLNQVISGINTSAAGVTALYDSQSDQIVFTRKETGNFNIEGPEMTFEGAFLTSVLQMDPSRETGGSDARFTINGLETSRKSNTFTMNGMTITLKSNTVGNESINLTVNANTDKAFDEVMNFVNTYNELIGEISGKVNEQKNRNYPPLTDEQKRELSDREVELWEEKARSGLLQSDSTLRSALDQFRREMFNIVEGVDPAFNQLAKIGITTSRDFREGGKLIVDEGKLREALASNPDEVRKLFGQNGPTQAEKGLAQRLRTIADNTIKSIETKAGNQYRTNQQFSLGRELIDVEKRITDFERRLVGIENRYWSQFTAMEKALSQMNSQANYLYSQFMS</sequence>
<evidence type="ECO:0000256" key="2">
    <source>
        <dbReference type="ARBA" id="ARBA00011255"/>
    </source>
</evidence>
<dbReference type="InterPro" id="IPR003481">
    <property type="entry name" value="FliD_N"/>
</dbReference>
<dbReference type="AlphaFoldDB" id="A0A223KV30"/>
<dbReference type="GO" id="GO:0005576">
    <property type="term" value="C:extracellular region"/>
    <property type="evidence" value="ECO:0007669"/>
    <property type="project" value="UniProtKB-SubCell"/>
</dbReference>
<comment type="similarity">
    <text evidence="1 5">Belongs to the FliD family.</text>
</comment>
<name>A0A223KV30_9BACI</name>
<accession>A0A223KV30</accession>
<evidence type="ECO:0000313" key="8">
    <source>
        <dbReference type="EMBL" id="AST93335.1"/>
    </source>
</evidence>
<dbReference type="KEGG" id="bcoh:BC6307_19740"/>